<dbReference type="EC" id="2.1.2.10" evidence="2 7"/>
<dbReference type="SUPFAM" id="SSF103025">
    <property type="entry name" value="Folate-binding domain"/>
    <property type="match status" value="1"/>
</dbReference>
<evidence type="ECO:0000256" key="8">
    <source>
        <dbReference type="PIRSR" id="PIRSR006487-1"/>
    </source>
</evidence>
<dbReference type="FunFam" id="4.10.1250.10:FF:000001">
    <property type="entry name" value="Aminomethyltransferase"/>
    <property type="match status" value="1"/>
</dbReference>
<dbReference type="GO" id="GO:0004047">
    <property type="term" value="F:aminomethyltransferase activity"/>
    <property type="evidence" value="ECO:0007669"/>
    <property type="project" value="UniProtKB-UniRule"/>
</dbReference>
<dbReference type="PANTHER" id="PTHR43757">
    <property type="entry name" value="AMINOMETHYLTRANSFERASE"/>
    <property type="match status" value="1"/>
</dbReference>
<keyword evidence="4 7" id="KW-0808">Transferase</keyword>
<dbReference type="STRING" id="490629.SAMN05216266_10220"/>
<gene>
    <name evidence="7" type="primary">gcvT</name>
    <name evidence="11" type="ORF">SAMN05216266_10220</name>
</gene>
<keyword evidence="12" id="KW-1185">Reference proteome</keyword>
<dbReference type="OrthoDB" id="9774591at2"/>
<dbReference type="PANTHER" id="PTHR43757:SF2">
    <property type="entry name" value="AMINOMETHYLTRANSFERASE, MITOCHONDRIAL"/>
    <property type="match status" value="1"/>
</dbReference>
<keyword evidence="11" id="KW-0489">Methyltransferase</keyword>
<evidence type="ECO:0000313" key="12">
    <source>
        <dbReference type="Proteomes" id="UP000243799"/>
    </source>
</evidence>
<dbReference type="NCBIfam" id="TIGR00528">
    <property type="entry name" value="gcvT"/>
    <property type="match status" value="1"/>
</dbReference>
<feature type="domain" description="GCVT N-terminal" evidence="9">
    <location>
        <begin position="7"/>
        <end position="268"/>
    </location>
</feature>
<dbReference type="InterPro" id="IPR006222">
    <property type="entry name" value="GCVT_N"/>
</dbReference>
<dbReference type="GO" id="GO:0008168">
    <property type="term" value="F:methyltransferase activity"/>
    <property type="evidence" value="ECO:0007669"/>
    <property type="project" value="UniProtKB-KW"/>
</dbReference>
<sequence length="377" mass="40460">MSTQSPLHEVHAELGASFTDFAGWSMPVRYSSELAEHKAVREAAGLFDLSHMGEIEVRGPEAALALDYAMIGNLSGVKVGRARYTMLCHSTGGVLDDLVVYRLAEQRFLVVANAGNAAVVAAELRDRAHGFSAEVDDRSAEFALIAVQGPSSPEIVGNVLDSIELDGGLPDLRYYAAAPAVVRGHELLLARTGYTGEDGFELYVPPAEAADVWRLLTEAGQRHGLLPAGLACRDTLRLEAGMPLYGNELTVRLTPFEAGMGRLVKFEKPGDFVGRAALEKHRDELAERPAERVLIGLQGSGRRAPRHGYRLLDGSGADATEIGEVTSGALSPTLGYPIAMAYVDPAHREPGGTLYVDIRGRVESVEVVAPPFYKRSA</sequence>
<dbReference type="GO" id="GO:0008483">
    <property type="term" value="F:transaminase activity"/>
    <property type="evidence" value="ECO:0007669"/>
    <property type="project" value="UniProtKB-KW"/>
</dbReference>
<dbReference type="PIRSF" id="PIRSF006487">
    <property type="entry name" value="GcvT"/>
    <property type="match status" value="1"/>
</dbReference>
<dbReference type="InterPro" id="IPR013977">
    <property type="entry name" value="GcvT_C"/>
</dbReference>
<evidence type="ECO:0000256" key="7">
    <source>
        <dbReference type="HAMAP-Rule" id="MF_00259"/>
    </source>
</evidence>
<dbReference type="RefSeq" id="WP_091669884.1">
    <property type="nucleotide sequence ID" value="NZ_FOKG01000002.1"/>
</dbReference>
<accession>A0A1I0WJC0</accession>
<dbReference type="NCBIfam" id="NF001567">
    <property type="entry name" value="PRK00389.1"/>
    <property type="match status" value="1"/>
</dbReference>
<dbReference type="GO" id="GO:0032259">
    <property type="term" value="P:methylation"/>
    <property type="evidence" value="ECO:0007669"/>
    <property type="project" value="UniProtKB-KW"/>
</dbReference>
<dbReference type="SUPFAM" id="SSF101790">
    <property type="entry name" value="Aminomethyltransferase beta-barrel domain"/>
    <property type="match status" value="1"/>
</dbReference>
<comment type="subunit">
    <text evidence="7">The glycine cleavage system is composed of four proteins: P, T, L and H.</text>
</comment>
<evidence type="ECO:0000256" key="5">
    <source>
        <dbReference type="ARBA" id="ARBA00031395"/>
    </source>
</evidence>
<evidence type="ECO:0000313" key="11">
    <source>
        <dbReference type="EMBL" id="SFA88865.1"/>
    </source>
</evidence>
<evidence type="ECO:0000256" key="1">
    <source>
        <dbReference type="ARBA" id="ARBA00008609"/>
    </source>
</evidence>
<dbReference type="GO" id="GO:0005960">
    <property type="term" value="C:glycine cleavage complex"/>
    <property type="evidence" value="ECO:0007669"/>
    <property type="project" value="InterPro"/>
</dbReference>
<comment type="catalytic activity">
    <reaction evidence="6 7">
        <text>N(6)-[(R)-S(8)-aminomethyldihydrolipoyl]-L-lysyl-[protein] + (6S)-5,6,7,8-tetrahydrofolate = N(6)-[(R)-dihydrolipoyl]-L-lysyl-[protein] + (6R)-5,10-methylene-5,6,7,8-tetrahydrofolate + NH4(+)</text>
        <dbReference type="Rhea" id="RHEA:16945"/>
        <dbReference type="Rhea" id="RHEA-COMP:10475"/>
        <dbReference type="Rhea" id="RHEA-COMP:10492"/>
        <dbReference type="ChEBI" id="CHEBI:15636"/>
        <dbReference type="ChEBI" id="CHEBI:28938"/>
        <dbReference type="ChEBI" id="CHEBI:57453"/>
        <dbReference type="ChEBI" id="CHEBI:83100"/>
        <dbReference type="ChEBI" id="CHEBI:83143"/>
        <dbReference type="EC" id="2.1.2.10"/>
    </reaction>
</comment>
<dbReference type="FunFam" id="2.40.30.110:FF:000003">
    <property type="entry name" value="Aminomethyltransferase"/>
    <property type="match status" value="1"/>
</dbReference>
<evidence type="ECO:0000256" key="6">
    <source>
        <dbReference type="ARBA" id="ARBA00047665"/>
    </source>
</evidence>
<dbReference type="InterPro" id="IPR006223">
    <property type="entry name" value="GcvT"/>
</dbReference>
<dbReference type="EMBL" id="FOKG01000002">
    <property type="protein sequence ID" value="SFA88865.1"/>
    <property type="molecule type" value="Genomic_DNA"/>
</dbReference>
<dbReference type="Proteomes" id="UP000243799">
    <property type="component" value="Unassembled WGS sequence"/>
</dbReference>
<dbReference type="GO" id="GO:0019464">
    <property type="term" value="P:glycine decarboxylation via glycine cleavage system"/>
    <property type="evidence" value="ECO:0007669"/>
    <property type="project" value="UniProtKB-UniRule"/>
</dbReference>
<evidence type="ECO:0000256" key="3">
    <source>
        <dbReference type="ARBA" id="ARBA00022576"/>
    </source>
</evidence>
<feature type="binding site" evidence="8">
    <location>
        <position position="201"/>
    </location>
    <ligand>
        <name>substrate</name>
    </ligand>
</feature>
<feature type="domain" description="Aminomethyltransferase C-terminal" evidence="10">
    <location>
        <begin position="292"/>
        <end position="374"/>
    </location>
</feature>
<proteinExistence type="inferred from homology"/>
<comment type="function">
    <text evidence="7">The glycine cleavage system catalyzes the degradation of glycine.</text>
</comment>
<comment type="similarity">
    <text evidence="1 7">Belongs to the GcvT family.</text>
</comment>
<evidence type="ECO:0000256" key="4">
    <source>
        <dbReference type="ARBA" id="ARBA00022679"/>
    </source>
</evidence>
<dbReference type="Gene3D" id="2.40.30.110">
    <property type="entry name" value="Aminomethyltransferase beta-barrel domains"/>
    <property type="match status" value="1"/>
</dbReference>
<dbReference type="InterPro" id="IPR027266">
    <property type="entry name" value="TrmE/GcvT-like"/>
</dbReference>
<organism evidence="11 12">
    <name type="scientific">Amycolatopsis marina</name>
    <dbReference type="NCBI Taxonomy" id="490629"/>
    <lineage>
        <taxon>Bacteria</taxon>
        <taxon>Bacillati</taxon>
        <taxon>Actinomycetota</taxon>
        <taxon>Actinomycetes</taxon>
        <taxon>Pseudonocardiales</taxon>
        <taxon>Pseudonocardiaceae</taxon>
        <taxon>Amycolatopsis</taxon>
    </lineage>
</organism>
<dbReference type="Gene3D" id="3.30.1360.120">
    <property type="entry name" value="Probable tRNA modification gtpase trme, domain 1"/>
    <property type="match status" value="1"/>
</dbReference>
<dbReference type="InterPro" id="IPR028896">
    <property type="entry name" value="GcvT/YgfZ/DmdA"/>
</dbReference>
<dbReference type="AlphaFoldDB" id="A0A1I0WJC0"/>
<dbReference type="GO" id="GO:0005829">
    <property type="term" value="C:cytosol"/>
    <property type="evidence" value="ECO:0007669"/>
    <property type="project" value="TreeGrafter"/>
</dbReference>
<dbReference type="InterPro" id="IPR029043">
    <property type="entry name" value="GcvT/YgfZ_C"/>
</dbReference>
<reference evidence="12" key="1">
    <citation type="submission" date="2016-10" db="EMBL/GenBank/DDBJ databases">
        <authorList>
            <person name="Varghese N."/>
            <person name="Submissions S."/>
        </authorList>
    </citation>
    <scope>NUCLEOTIDE SEQUENCE [LARGE SCALE GENOMIC DNA]</scope>
    <source>
        <strain evidence="12">CGMCC 4.3568</strain>
    </source>
</reference>
<protein>
    <recommendedName>
        <fullName evidence="2 7">Aminomethyltransferase</fullName>
        <ecNumber evidence="2 7">2.1.2.10</ecNumber>
    </recommendedName>
    <alternativeName>
        <fullName evidence="5 7">Glycine cleavage system T protein</fullName>
    </alternativeName>
</protein>
<evidence type="ECO:0000259" key="10">
    <source>
        <dbReference type="Pfam" id="PF08669"/>
    </source>
</evidence>
<dbReference type="InterPro" id="IPR022903">
    <property type="entry name" value="GcvT_bac"/>
</dbReference>
<evidence type="ECO:0000259" key="9">
    <source>
        <dbReference type="Pfam" id="PF01571"/>
    </source>
</evidence>
<dbReference type="Pfam" id="PF08669">
    <property type="entry name" value="GCV_T_C"/>
    <property type="match status" value="1"/>
</dbReference>
<dbReference type="Gene3D" id="4.10.1250.10">
    <property type="entry name" value="Aminomethyltransferase fragment"/>
    <property type="match status" value="1"/>
</dbReference>
<name>A0A1I0WJC0_9PSEU</name>
<evidence type="ECO:0000256" key="2">
    <source>
        <dbReference type="ARBA" id="ARBA00012616"/>
    </source>
</evidence>
<dbReference type="Pfam" id="PF01571">
    <property type="entry name" value="GCV_T"/>
    <property type="match status" value="1"/>
</dbReference>
<dbReference type="HAMAP" id="MF_00259">
    <property type="entry name" value="GcvT"/>
    <property type="match status" value="1"/>
</dbReference>
<keyword evidence="3 7" id="KW-0032">Aminotransferase</keyword>
<dbReference type="Gene3D" id="3.30.70.1400">
    <property type="entry name" value="Aminomethyltransferase beta-barrel domains"/>
    <property type="match status" value="1"/>
</dbReference>